<dbReference type="InterPro" id="IPR043171">
    <property type="entry name" value="Ap4A_phos1/2-like"/>
</dbReference>
<keyword evidence="4" id="KW-1185">Reference proteome</keyword>
<accession>A0ABR2UWV4</accession>
<dbReference type="InterPro" id="IPR036265">
    <property type="entry name" value="HIT-like_sf"/>
</dbReference>
<dbReference type="Proteomes" id="UP001408356">
    <property type="component" value="Unassembled WGS sequence"/>
</dbReference>
<evidence type="ECO:0000259" key="2">
    <source>
        <dbReference type="Pfam" id="PF19327"/>
    </source>
</evidence>
<dbReference type="EMBL" id="JARVKF010000342">
    <property type="protein sequence ID" value="KAK9418829.1"/>
    <property type="molecule type" value="Genomic_DNA"/>
</dbReference>
<name>A0ABR2UWV4_9PEZI</name>
<dbReference type="InterPro" id="IPR019200">
    <property type="entry name" value="ATP_adenylylTrfase_C"/>
</dbReference>
<dbReference type="PANTHER" id="PTHR38420">
    <property type="entry name" value="AP-4-A PHOSPHORYLASE II"/>
    <property type="match status" value="1"/>
</dbReference>
<evidence type="ECO:0008006" key="5">
    <source>
        <dbReference type="Google" id="ProtNLM"/>
    </source>
</evidence>
<feature type="domain" description="ATP adenylyltransferase C-terminal" evidence="1">
    <location>
        <begin position="184"/>
        <end position="288"/>
    </location>
</feature>
<evidence type="ECO:0000313" key="4">
    <source>
        <dbReference type="Proteomes" id="UP001408356"/>
    </source>
</evidence>
<dbReference type="Gene3D" id="3.30.428.70">
    <property type="match status" value="1"/>
</dbReference>
<dbReference type="SUPFAM" id="SSF54197">
    <property type="entry name" value="HIT-like"/>
    <property type="match status" value="1"/>
</dbReference>
<protein>
    <recommendedName>
        <fullName evidence="5">ATP adenylyltransferase</fullName>
    </recommendedName>
</protein>
<proteinExistence type="predicted"/>
<comment type="caution">
    <text evidence="3">The sequence shown here is derived from an EMBL/GenBank/DDBJ whole genome shotgun (WGS) entry which is preliminary data.</text>
</comment>
<gene>
    <name evidence="3" type="ORF">SUNI508_07601</name>
</gene>
<evidence type="ECO:0000259" key="1">
    <source>
        <dbReference type="Pfam" id="PF09830"/>
    </source>
</evidence>
<evidence type="ECO:0000313" key="3">
    <source>
        <dbReference type="EMBL" id="KAK9418829.1"/>
    </source>
</evidence>
<dbReference type="Pfam" id="PF19327">
    <property type="entry name" value="Ap4A_phos_N"/>
    <property type="match status" value="1"/>
</dbReference>
<sequence length="304" mass="34299">MAVPIREDDILAEFDRRCEEGLIFYDDKPEIHLPSFDGFQFEFAVTAAISKKPYIKDNKDEPKAATATAKRPPGYAPGSDIDISGYEIGDVSQTHLLAFNKFCMYRPHLLLLTKDGYKRQYDQLDLDDMQSAWNVLEALNWNYFVFFNCGKEGGCSRLHKHLQLTPYLPDRLAPWPAMSRRPAHIPYQYILRGFDDDLGPKQLFDVYTQMVDEARRILDPGAATSSYVPHNFMLGRNWMLVIPRRKAGVGGAYSNTLGLLGMVSVASNDELRCWLDQGPLGVIQQLGVLRHSNGAAQGINGDHL</sequence>
<feature type="domain" description="Ap4A phosphorylase 1/2 N-terminal" evidence="2">
    <location>
        <begin position="87"/>
        <end position="167"/>
    </location>
</feature>
<dbReference type="InterPro" id="IPR045759">
    <property type="entry name" value="Ap4A_phos1/2_N"/>
</dbReference>
<reference evidence="3 4" key="1">
    <citation type="journal article" date="2024" name="J. Plant Pathol.">
        <title>Sequence and assembly of the genome of Seiridium unicorne, isolate CBS 538.82, causal agent of cypress canker disease.</title>
        <authorList>
            <person name="Scali E."/>
            <person name="Rocca G.D."/>
            <person name="Danti R."/>
            <person name="Garbelotto M."/>
            <person name="Barberini S."/>
            <person name="Baroncelli R."/>
            <person name="Emiliani G."/>
        </authorList>
    </citation>
    <scope>NUCLEOTIDE SEQUENCE [LARGE SCALE GENOMIC DNA]</scope>
    <source>
        <strain evidence="3 4">BM-138-508</strain>
    </source>
</reference>
<dbReference type="InterPro" id="IPR009163">
    <property type="entry name" value="Ap4A_phos1/2"/>
</dbReference>
<organism evidence="3 4">
    <name type="scientific">Seiridium unicorne</name>
    <dbReference type="NCBI Taxonomy" id="138068"/>
    <lineage>
        <taxon>Eukaryota</taxon>
        <taxon>Fungi</taxon>
        <taxon>Dikarya</taxon>
        <taxon>Ascomycota</taxon>
        <taxon>Pezizomycotina</taxon>
        <taxon>Sordariomycetes</taxon>
        <taxon>Xylariomycetidae</taxon>
        <taxon>Amphisphaeriales</taxon>
        <taxon>Sporocadaceae</taxon>
        <taxon>Seiridium</taxon>
    </lineage>
</organism>
<dbReference type="PANTHER" id="PTHR38420:SF1">
    <property type="entry name" value="PUTATIVE (AFU_ORTHOLOGUE AFUA_5G14690)-RELATED"/>
    <property type="match status" value="1"/>
</dbReference>
<dbReference type="Pfam" id="PF09830">
    <property type="entry name" value="ATP_transf"/>
    <property type="match status" value="1"/>
</dbReference>